<evidence type="ECO:0000256" key="4">
    <source>
        <dbReference type="PROSITE-ProRule" id="PRU00239"/>
    </source>
</evidence>
<dbReference type="GO" id="GO:0006508">
    <property type="term" value="P:proteolysis"/>
    <property type="evidence" value="ECO:0007669"/>
    <property type="project" value="InterPro"/>
</dbReference>
<dbReference type="Gene3D" id="1.10.490.10">
    <property type="entry name" value="Globins"/>
    <property type="match status" value="1"/>
</dbReference>
<dbReference type="CDD" id="cd22307">
    <property type="entry name" value="Adgb_C_mid-like"/>
    <property type="match status" value="1"/>
</dbReference>
<dbReference type="Ensembl" id="ENSOMET00000002976.1">
    <property type="protein sequence ID" value="ENSOMEP00000027044.1"/>
    <property type="gene ID" value="ENSOMEG00000009275.1"/>
</dbReference>
<dbReference type="PANTHER" id="PTHR46298">
    <property type="entry name" value="ANDROGLOBIN"/>
    <property type="match status" value="1"/>
</dbReference>
<keyword evidence="2" id="KW-0479">Metal-binding</keyword>
<dbReference type="GeneTree" id="ENSGT00390000014904"/>
<dbReference type="Pfam" id="PF00648">
    <property type="entry name" value="Peptidase_C2"/>
    <property type="match status" value="1"/>
</dbReference>
<feature type="region of interest" description="Disordered" evidence="5">
    <location>
        <begin position="329"/>
        <end position="380"/>
    </location>
</feature>
<feature type="compositionally biased region" description="Basic and acidic residues" evidence="5">
    <location>
        <begin position="1129"/>
        <end position="1149"/>
    </location>
</feature>
<dbReference type="SUPFAM" id="SSF54001">
    <property type="entry name" value="Cysteine proteinases"/>
    <property type="match status" value="1"/>
</dbReference>
<dbReference type="InterPro" id="IPR054093">
    <property type="entry name" value="Androglobin_II"/>
</dbReference>
<dbReference type="GO" id="GO:0046872">
    <property type="term" value="F:metal ion binding"/>
    <property type="evidence" value="ECO:0007669"/>
    <property type="project" value="UniProtKB-KW"/>
</dbReference>
<evidence type="ECO:0000313" key="8">
    <source>
        <dbReference type="Ensembl" id="ENSOMEP00000027044.1"/>
    </source>
</evidence>
<feature type="domain" description="Globin" evidence="7">
    <location>
        <begin position="520"/>
        <end position="702"/>
    </location>
</feature>
<organism evidence="8 9">
    <name type="scientific">Oryzias melastigma</name>
    <name type="common">Marine medaka</name>
    <dbReference type="NCBI Taxonomy" id="30732"/>
    <lineage>
        <taxon>Eukaryota</taxon>
        <taxon>Metazoa</taxon>
        <taxon>Chordata</taxon>
        <taxon>Craniata</taxon>
        <taxon>Vertebrata</taxon>
        <taxon>Euteleostomi</taxon>
        <taxon>Actinopterygii</taxon>
        <taxon>Neopterygii</taxon>
        <taxon>Teleostei</taxon>
        <taxon>Neoteleostei</taxon>
        <taxon>Acanthomorphata</taxon>
        <taxon>Ovalentaria</taxon>
        <taxon>Atherinomorphae</taxon>
        <taxon>Beloniformes</taxon>
        <taxon>Adrianichthyidae</taxon>
        <taxon>Oryziinae</taxon>
        <taxon>Oryzias</taxon>
    </lineage>
</organism>
<dbReference type="InterPro" id="IPR001300">
    <property type="entry name" value="Peptidase_C2_calpain_cat"/>
</dbReference>
<dbReference type="InterPro" id="IPR057249">
    <property type="entry name" value="Globin_CP_ADGB"/>
</dbReference>
<proteinExistence type="predicted"/>
<keyword evidence="3" id="KW-0408">Iron</keyword>
<feature type="compositionally biased region" description="Polar residues" evidence="5">
    <location>
        <begin position="914"/>
        <end position="928"/>
    </location>
</feature>
<evidence type="ECO:0000259" key="6">
    <source>
        <dbReference type="PROSITE" id="PS50203"/>
    </source>
</evidence>
<dbReference type="InterPro" id="IPR053033">
    <property type="entry name" value="Androglobin-like"/>
</dbReference>
<dbReference type="PROSITE" id="PS50203">
    <property type="entry name" value="CALPAIN_CAT"/>
    <property type="match status" value="1"/>
</dbReference>
<feature type="region of interest" description="Disordered" evidence="5">
    <location>
        <begin position="149"/>
        <end position="181"/>
    </location>
</feature>
<evidence type="ECO:0000256" key="3">
    <source>
        <dbReference type="ARBA" id="ARBA00023004"/>
    </source>
</evidence>
<dbReference type="GO" id="GO:0020037">
    <property type="term" value="F:heme binding"/>
    <property type="evidence" value="ECO:0007669"/>
    <property type="project" value="InterPro"/>
</dbReference>
<feature type="compositionally biased region" description="Basic residues" evidence="5">
    <location>
        <begin position="1005"/>
        <end position="1015"/>
    </location>
</feature>
<dbReference type="PaxDb" id="30732-ENSOMEP00000027044"/>
<dbReference type="OMA" id="DMYKEMR"/>
<feature type="domain" description="Calpain catalytic" evidence="6">
    <location>
        <begin position="34"/>
        <end position="127"/>
    </location>
</feature>
<evidence type="ECO:0000256" key="5">
    <source>
        <dbReference type="SAM" id="MobiDB-lite"/>
    </source>
</evidence>
<dbReference type="PANTHER" id="PTHR46298:SF1">
    <property type="entry name" value="ANDROGLOBIN"/>
    <property type="match status" value="1"/>
</dbReference>
<keyword evidence="9" id="KW-1185">Reference proteome</keyword>
<sequence>MFCQTITSIINDIYIVWFQHNWRPWELVYSLCKVVEDHVPQYNSYGKYVVKLFWMGSWRMITIDDAMPFDEEDNLLLPASTCQSELWPMLLAKALMKVASTNAGANSSEFTFIQALTGWIQEIHPIKFRSPEKTWNFLQDTIPKFKLQDESVPEMEPGGQITETDSSLSVETSPPPLEQKGAKDASEVVVCASFYAFQTHCSAFELSQMVESAETLRRYGLSLLRGHAVLLTRTRAGPLEPPPTSPPVPRWKLIRPQKRTVVTSEPQKTPQPKPEHFIEVASLYFSNRFKNRSGSLSELETGLNSTVKCSCTSMAPISETEDADCQEFLDPDAAKPNSPNNLEKTEVSVEDMKKGSDNISNDDSTMAEKEPATEEASADVQSPLSRTWVDLHDFVKGFKYLLVFHKPHFYPHSFQQSSFKSPTIRREHYLCIDSLHPSQTLISFSALLSWGEDSEKKQEASGGSEPAVLTILPYLWTSIQAQMPVFIIKTTCSKAAVLDLPKGRHLMVVHVRAPLGYHVLLCSKTPFSFGDEETVMAEFTKESACFTEQALAIYGALSRVAASLGDEQKLPALKETLKMAHCPINFSTTLEEQQHHEVFGLAVYHMLREALSRELTPDERFAVQVLTEAPETFPPTLKDDKQTNSDVQSAREEILDAEVLNPSEAGMKENSHAAEILLDIWPKAEADAEKHAVTLLRYMFENSEKTAQLYPFLHNEPPRIAFTDYSVPLRETADSWEMVFREVFMVPQKMLLAAKVFSTVRNVLHVINNDTGEEVEMLFTKVPPRVFQPNKSGYTFVAEVWKPESLPADAKWKMVLMSTEEPLPKMSRETPLSAFSVKKFQDYYTPNNTNVMCRYLVQLRAETMATVQFQTSKSDVVIHLSILDQDKELVANTGTGHVMIPLFHFLLQGDSSCADETNPQQRLGTDSTAGAADSGQPPQQTPEHKYVVQALVLYGSWPLDESELAFANMLKDKEKNEMRENRLKDGNSSNPTAPDDSTDGPQSSRKARRDGKKGKSAAASGFKQDTSLDLTKPHWILRVVTENTKTESIEAKKDTERSDQIRAIKDSWEKLEPGRCAKALQTHLRFLNRVQNEAKDEAALDETTDPAAASCDLDPCVSSPNNTLPDFSHLLRDPKGSAELTDSQREEERDRELLEKIQTHQSIRRSFLERHKHQASHRKEFVKQQLKMYQSMQDDWQKSLNAFKEHYEKLGLEEAGTTNRAPP</sequence>
<dbReference type="GO" id="GO:0004198">
    <property type="term" value="F:calcium-dependent cysteine-type endopeptidase activity"/>
    <property type="evidence" value="ECO:0007669"/>
    <property type="project" value="InterPro"/>
</dbReference>
<evidence type="ECO:0000256" key="2">
    <source>
        <dbReference type="ARBA" id="ARBA00022723"/>
    </source>
</evidence>
<evidence type="ECO:0000313" key="9">
    <source>
        <dbReference type="Proteomes" id="UP000261560"/>
    </source>
</evidence>
<reference evidence="8" key="1">
    <citation type="submission" date="2025-08" db="UniProtKB">
        <authorList>
            <consortium name="Ensembl"/>
        </authorList>
    </citation>
    <scope>IDENTIFICATION</scope>
</reference>
<dbReference type="InterPro" id="IPR054094">
    <property type="entry name" value="Androglobin_IV"/>
</dbReference>
<dbReference type="Pfam" id="PF22070">
    <property type="entry name" value="Androglobin_V"/>
    <property type="match status" value="2"/>
</dbReference>
<evidence type="ECO:0000256" key="1">
    <source>
        <dbReference type="ARBA" id="ARBA00022617"/>
    </source>
</evidence>
<reference evidence="8" key="2">
    <citation type="submission" date="2025-09" db="UniProtKB">
        <authorList>
            <consortium name="Ensembl"/>
        </authorList>
    </citation>
    <scope>IDENTIFICATION</scope>
</reference>
<comment type="caution">
    <text evidence="4">Lacks conserved residue(s) required for the propagation of feature annotation.</text>
</comment>
<accession>A0A3B3DC17</accession>
<feature type="region of interest" description="Disordered" evidence="5">
    <location>
        <begin position="1122"/>
        <end position="1149"/>
    </location>
</feature>
<dbReference type="PROSITE" id="PS52042">
    <property type="entry name" value="GLOBIN_CP_ADGB"/>
    <property type="match status" value="1"/>
</dbReference>
<protein>
    <submittedName>
        <fullName evidence="8">Androglobin</fullName>
    </submittedName>
</protein>
<dbReference type="AlphaFoldDB" id="A0A3B3DC17"/>
<feature type="compositionally biased region" description="Polar residues" evidence="5">
    <location>
        <begin position="161"/>
        <end position="172"/>
    </location>
</feature>
<dbReference type="STRING" id="30732.ENSOMEP00000027044"/>
<dbReference type="GO" id="GO:0019825">
    <property type="term" value="F:oxygen binding"/>
    <property type="evidence" value="ECO:0007669"/>
    <property type="project" value="InterPro"/>
</dbReference>
<feature type="region of interest" description="Disordered" evidence="5">
    <location>
        <begin position="980"/>
        <end position="1025"/>
    </location>
</feature>
<keyword evidence="1" id="KW-0349">Heme</keyword>
<dbReference type="Proteomes" id="UP000261560">
    <property type="component" value="Unplaced"/>
</dbReference>
<feature type="compositionally biased region" description="Basic and acidic residues" evidence="5">
    <location>
        <begin position="343"/>
        <end position="356"/>
    </location>
</feature>
<dbReference type="Pfam" id="PF22068">
    <property type="entry name" value="Androglobin_II"/>
    <property type="match status" value="1"/>
</dbReference>
<dbReference type="InterPro" id="IPR054095">
    <property type="entry name" value="Androglobin_V"/>
</dbReference>
<feature type="region of interest" description="Disordered" evidence="5">
    <location>
        <begin position="914"/>
        <end position="942"/>
    </location>
</feature>
<dbReference type="InterPro" id="IPR038765">
    <property type="entry name" value="Papain-like_cys_pep_sf"/>
</dbReference>
<dbReference type="Pfam" id="PF22069">
    <property type="entry name" value="Androglobin_IV"/>
    <property type="match status" value="1"/>
</dbReference>
<name>A0A3B3DC17_ORYME</name>
<dbReference type="InterPro" id="IPR012292">
    <property type="entry name" value="Globin/Proto"/>
</dbReference>
<evidence type="ECO:0000259" key="7">
    <source>
        <dbReference type="PROSITE" id="PS52042"/>
    </source>
</evidence>